<accession>A0A346Y787</accession>
<dbReference type="Gene3D" id="3.40.50.300">
    <property type="entry name" value="P-loop containing nucleotide triphosphate hydrolases"/>
    <property type="match status" value="1"/>
</dbReference>
<dbReference type="InterPro" id="IPR006142">
    <property type="entry name" value="INTEIN"/>
</dbReference>
<dbReference type="PROSITE" id="PS50818">
    <property type="entry name" value="INTEIN_C_TER"/>
    <property type="match status" value="1"/>
</dbReference>
<dbReference type="InterPro" id="IPR027417">
    <property type="entry name" value="P-loop_NTPase"/>
</dbReference>
<evidence type="ECO:0000259" key="5">
    <source>
        <dbReference type="PROSITE" id="PS50819"/>
    </source>
</evidence>
<keyword evidence="6" id="KW-0547">Nucleotide-binding</keyword>
<evidence type="ECO:0000256" key="4">
    <source>
        <dbReference type="SAM" id="Phobius"/>
    </source>
</evidence>
<dbReference type="GO" id="GO:0004519">
    <property type="term" value="F:endonuclease activity"/>
    <property type="evidence" value="ECO:0007669"/>
    <property type="project" value="InterPro"/>
</dbReference>
<dbReference type="NCBIfam" id="TIGR01443">
    <property type="entry name" value="intein_Cterm"/>
    <property type="match status" value="1"/>
</dbReference>
<feature type="compositionally biased region" description="Low complexity" evidence="3">
    <location>
        <begin position="1706"/>
        <end position="1721"/>
    </location>
</feature>
<sequence>MAVRKPPNPWSEKQVEIGIAVVLLVGGIWFRLPGVGAYLATAVFVRFGWPKPEEIYDIEGPGFVNAGKAQLYAAHLMQPLGAKAWFGGVGPDGNSWWPPIRISAWWAFLAGLTAGLTELLVMAATGIAMPHFAIDTLAVFLLAQAVAAGSRDAAYADFQMQGTFPAAVIDADVIGRLGTTKIIWAPLATAIAIAAVGTVATIRVASGIDGFALSLPIITTAWVAIGLLTGASIGARRYIIEFAAPQREFLTNAQLWGERWMSVRLGQVPPPQYAGEFSQPPEGNGEETHKMAIFQVPAGGTIAKYKDKTEELMSAVATEPGTGKYVLVAPMPDTDPGGQPVPGSRNEQQFKVVWNTVPLPAAPHLAGDLDNWTLAYAIHQAFDRAFNALKLGMPDLVRPIPLVRTADRALFETIWNLPQGTTYEKVMKQAEAIAEKIDAPWLRIGRRTHDSDGRVLPDTAISICFGHHPDTVEVDPKTRAFLEALDLHAAFYALKLGAPVLEEAVRLTKPGRPAITEAKFRLSASIDWAAVSKKTAALAEKIEVDYLRITRRDDPSGNPSPLVSVIYGCHPSDTVMLGDPAGYNPDEPLVGPETNSDRLFLDALDWDDYFRACGLVGSDRRSPAVISKTVNKQGVASYECRTVPGLPISDLVDGVEALKATSGLGYVEIESHPKDAALFKLLAAKIDPLDRPYLAIDYANGPKPNTNTTVLHAPVPGVPDIDWAVGPGAEGDLLIDKWEGDNPHLFIGGACLSPDTLVRPMGQDPVPIGDLVHPGHDHKLAIRTGLPDGRLGWAGSTHAGTVRRADAWSLRLIDGRQLTGSPDHPVWTPTGWRGLATLRHGDMVATEHPDGHHGGGTAYWTPVKDVAHVGVMDLYDLTVSSTHNYLANGLVAHNSGSGKALALDTPIPSPDGWTTMGELRIGDRVYDDQGQPCAVVGLSPIWQDRPCFEVTFDDGTSIVADAAHEWVVQNRTDRKAGTYRKLETRDLHTGHTDGDVWSIDLAPAAQADDVDLPIDPYLLGVLLGDGDIGFPSRQWITSADPEIIDHVRRVLPDGMDIEVRNDGTELCWQITWPERDYRDNDANLWLREKIGVDIDTGELIGIHDPDEVLRGAIAASPAYRGNPVTSTETAARQLAAVAEQSGRTARVQAYTGRGGATRYEVTTDDAWPTRADGTTTSFLAGACLAGLRRGTNGGIGVLAATTRLIQPHLPDGVSISRQRPGFDTGYLTCDRPKQPSPLRQALAELGLSGTKSHTKFIPDLYMRGSADQRLALLQGLMDTDGHVDRNGRALFGVVSERLARGVLALARSLGAKATITTTRSVLRDHDYGPVWIVGWTSCVRSVRLARKAERLPKSTPPIAGRRWVRSVEAVDRRPTRCIEVDAPSHVFLSGEGLVPSMNSITTLWMLLQLMHNNDPADVKFALADPKTELVYFEDAAHVNHFLGLTTPGFMANPYGAMADLLEHLKEETYRRNQSFTMHPAKPQKLTQARFIARQEIAHAHAGTVPDYWPAATAFPWWDGPPEAHPFMLPYQFIIIEECSTFFKKPANKEQHGDWERLIGHVEEMARIARSAGMHIAAMTQYPKKENIPTTLLAQCRRIGLSMNRIGSMLTIEESGLQGIKTPGRGKMSYGKSYKGVRCLFVRAPDEKDPDAPNDRDMFFEPVPKDGESRVEVGGRLPGTTGPTVVAAPPPDPSGVWLPTGGRAVMPGAVAPSAAQGAAQGRAETEPVADGRDRPEGEGGDAPDWGRPDEEYPDLDELLADLG</sequence>
<dbReference type="Gene3D" id="2.170.16.10">
    <property type="entry name" value="Hedgehog/Intein (Hint) domain"/>
    <property type="match status" value="1"/>
</dbReference>
<dbReference type="RefSeq" id="WP_114594896.1">
    <property type="nucleotide sequence ID" value="NZ_CP031166.1"/>
</dbReference>
<keyword evidence="2" id="KW-0651">Protein splicing</keyword>
<dbReference type="CDD" id="cd00081">
    <property type="entry name" value="Hint"/>
    <property type="match status" value="1"/>
</dbReference>
<dbReference type="InterPro" id="IPR030934">
    <property type="entry name" value="Intein_C"/>
</dbReference>
<keyword evidence="1" id="KW-0068">Autocatalytic cleavage</keyword>
<dbReference type="InterPro" id="IPR027434">
    <property type="entry name" value="Homing_endonucl"/>
</dbReference>
<dbReference type="InterPro" id="IPR003586">
    <property type="entry name" value="Hint_dom_C"/>
</dbReference>
<dbReference type="Gene3D" id="3.10.28.10">
    <property type="entry name" value="Homing endonucleases"/>
    <property type="match status" value="2"/>
</dbReference>
<dbReference type="Proteomes" id="UP000264006">
    <property type="component" value="Plasmid pEDY32-46I"/>
</dbReference>
<keyword evidence="6" id="KW-0614">Plasmid</keyword>
<reference evidence="6 7" key="1">
    <citation type="submission" date="2018-09" db="EMBL/GenBank/DDBJ databases">
        <title>Complete genome sequence of Euzebya sp. DY32-46 isolated from seawater of Pacific Ocean.</title>
        <authorList>
            <person name="Xu L."/>
            <person name="Wu Y.-H."/>
            <person name="Xu X.-W."/>
        </authorList>
    </citation>
    <scope>NUCLEOTIDE SEQUENCE [LARGE SCALE GENOMIC DNA]</scope>
    <source>
        <strain evidence="6 7">DY32-46</strain>
        <plasmid evidence="7">pedy32-46i</plasmid>
    </source>
</reference>
<protein>
    <submittedName>
        <fullName evidence="6">Replicative DNA helicase (DnaB)</fullName>
    </submittedName>
</protein>
<gene>
    <name evidence="6" type="ORF">DVS28_b0594</name>
</gene>
<dbReference type="PROSITE" id="PS50819">
    <property type="entry name" value="INTEIN_ENDONUCLEASE"/>
    <property type="match status" value="1"/>
</dbReference>
<dbReference type="InterPro" id="IPR004042">
    <property type="entry name" value="Intein_endonuc_central"/>
</dbReference>
<dbReference type="InterPro" id="IPR036844">
    <property type="entry name" value="Hint_dom_sf"/>
</dbReference>
<keyword evidence="4" id="KW-0472">Membrane</keyword>
<feature type="compositionally biased region" description="Basic and acidic residues" evidence="3">
    <location>
        <begin position="1722"/>
        <end position="1736"/>
    </location>
</feature>
<evidence type="ECO:0000313" key="6">
    <source>
        <dbReference type="EMBL" id="AXV10334.1"/>
    </source>
</evidence>
<feature type="domain" description="DOD-type homing endonuclease" evidence="5">
    <location>
        <begin position="1018"/>
        <end position="1311"/>
    </location>
</feature>
<feature type="transmembrane region" description="Helical" evidence="4">
    <location>
        <begin position="104"/>
        <end position="125"/>
    </location>
</feature>
<dbReference type="SUPFAM" id="SSF51294">
    <property type="entry name" value="Hedgehog/intein (Hint) domain"/>
    <property type="match status" value="2"/>
</dbReference>
<keyword evidence="6" id="KW-0347">Helicase</keyword>
<dbReference type="PRINTS" id="PR00379">
    <property type="entry name" value="INTEIN"/>
</dbReference>
<dbReference type="OrthoDB" id="9804380at2"/>
<dbReference type="SUPFAM" id="SSF55608">
    <property type="entry name" value="Homing endonucleases"/>
    <property type="match status" value="1"/>
</dbReference>
<dbReference type="Pfam" id="PF14528">
    <property type="entry name" value="LAGLIDADG_3"/>
    <property type="match status" value="1"/>
</dbReference>
<dbReference type="InterPro" id="IPR004860">
    <property type="entry name" value="LAGLIDADG_dom"/>
</dbReference>
<keyword evidence="6" id="KW-0067">ATP-binding</keyword>
<dbReference type="InterPro" id="IPR006141">
    <property type="entry name" value="Intein_N"/>
</dbReference>
<organism evidence="6 7">
    <name type="scientific">Euzebya pacifica</name>
    <dbReference type="NCBI Taxonomy" id="1608957"/>
    <lineage>
        <taxon>Bacteria</taxon>
        <taxon>Bacillati</taxon>
        <taxon>Actinomycetota</taxon>
        <taxon>Nitriliruptoria</taxon>
        <taxon>Euzebyales</taxon>
    </lineage>
</organism>
<geneLocation type="plasmid" evidence="7">
    <name>pedy32-46i</name>
</geneLocation>
<dbReference type="GO" id="GO:0016539">
    <property type="term" value="P:intein-mediated protein splicing"/>
    <property type="evidence" value="ECO:0007669"/>
    <property type="project" value="InterPro"/>
</dbReference>
<dbReference type="EMBL" id="CP031166">
    <property type="protein sequence ID" value="AXV10334.1"/>
    <property type="molecule type" value="Genomic_DNA"/>
</dbReference>
<feature type="compositionally biased region" description="Low complexity" evidence="3">
    <location>
        <begin position="1677"/>
        <end position="1686"/>
    </location>
</feature>
<feature type="region of interest" description="Disordered" evidence="3">
    <location>
        <begin position="1703"/>
        <end position="1762"/>
    </location>
</feature>
<name>A0A346Y787_9ACTN</name>
<feature type="transmembrane region" description="Helical" evidence="4">
    <location>
        <begin position="211"/>
        <end position="233"/>
    </location>
</feature>
<evidence type="ECO:0000313" key="7">
    <source>
        <dbReference type="Proteomes" id="UP000264006"/>
    </source>
</evidence>
<dbReference type="SMART" id="SM00305">
    <property type="entry name" value="HintC"/>
    <property type="match status" value="1"/>
</dbReference>
<evidence type="ECO:0000256" key="3">
    <source>
        <dbReference type="SAM" id="MobiDB-lite"/>
    </source>
</evidence>
<keyword evidence="6" id="KW-0378">Hydrolase</keyword>
<feature type="compositionally biased region" description="Basic and acidic residues" evidence="3">
    <location>
        <begin position="1660"/>
        <end position="1672"/>
    </location>
</feature>
<proteinExistence type="predicted"/>
<dbReference type="KEGG" id="euz:DVS28_b0594"/>
<dbReference type="PROSITE" id="PS50817">
    <property type="entry name" value="INTEIN_N_TER"/>
    <property type="match status" value="1"/>
</dbReference>
<feature type="region of interest" description="Disordered" evidence="3">
    <location>
        <begin position="1660"/>
        <end position="1691"/>
    </location>
</feature>
<feature type="compositionally biased region" description="Acidic residues" evidence="3">
    <location>
        <begin position="1750"/>
        <end position="1762"/>
    </location>
</feature>
<dbReference type="GO" id="GO:0004386">
    <property type="term" value="F:helicase activity"/>
    <property type="evidence" value="ECO:0007669"/>
    <property type="project" value="UniProtKB-KW"/>
</dbReference>
<keyword evidence="7" id="KW-1185">Reference proteome</keyword>
<evidence type="ECO:0000256" key="2">
    <source>
        <dbReference type="ARBA" id="ARBA00023000"/>
    </source>
</evidence>
<feature type="transmembrane region" description="Helical" evidence="4">
    <location>
        <begin position="21"/>
        <end position="45"/>
    </location>
</feature>
<feature type="transmembrane region" description="Helical" evidence="4">
    <location>
        <begin position="182"/>
        <end position="204"/>
    </location>
</feature>
<evidence type="ECO:0000256" key="1">
    <source>
        <dbReference type="ARBA" id="ARBA00022813"/>
    </source>
</evidence>
<keyword evidence="4" id="KW-0812">Transmembrane</keyword>
<feature type="transmembrane region" description="Helical" evidence="4">
    <location>
        <begin position="132"/>
        <end position="150"/>
    </location>
</feature>
<keyword evidence="4" id="KW-1133">Transmembrane helix</keyword>